<accession>A0A7D3XK33</accession>
<evidence type="ECO:0000313" key="1">
    <source>
        <dbReference type="EMBL" id="QKG85259.1"/>
    </source>
</evidence>
<dbReference type="InterPro" id="IPR011009">
    <property type="entry name" value="Kinase-like_dom_sf"/>
</dbReference>
<reference evidence="1 2" key="1">
    <citation type="submission" date="2020-01" db="EMBL/GenBank/DDBJ databases">
        <authorList>
            <person name="Gulvik C.A."/>
            <person name="Batra D.G."/>
        </authorList>
    </citation>
    <scope>NUCLEOTIDE SEQUENCE [LARGE SCALE GENOMIC DNA]</scope>
    <source>
        <strain evidence="1 2">W9323</strain>
    </source>
</reference>
<dbReference type="PANTHER" id="PTHR37171">
    <property type="entry name" value="SERINE/THREONINE-PROTEIN KINASE YRZF-RELATED"/>
    <property type="match status" value="1"/>
</dbReference>
<dbReference type="KEGG" id="kpul:GXN76_12760"/>
<keyword evidence="2" id="KW-1185">Reference proteome</keyword>
<proteinExistence type="predicted"/>
<dbReference type="RefSeq" id="WP_173223745.1">
    <property type="nucleotide sequence ID" value="NZ_CP048104.1"/>
</dbReference>
<keyword evidence="1" id="KW-0418">Kinase</keyword>
<dbReference type="EMBL" id="CP048104">
    <property type="protein sequence ID" value="QKG85259.1"/>
    <property type="molecule type" value="Genomic_DNA"/>
</dbReference>
<dbReference type="Proteomes" id="UP000503088">
    <property type="component" value="Chromosome"/>
</dbReference>
<gene>
    <name evidence="1" type="ORF">GXN76_12760</name>
</gene>
<dbReference type="AlphaFoldDB" id="A0A7D3XK33"/>
<keyword evidence="1" id="KW-0808">Transferase</keyword>
<protein>
    <submittedName>
        <fullName evidence="1">Serine/threonine protein kinase</fullName>
    </submittedName>
</protein>
<dbReference type="PANTHER" id="PTHR37171:SF1">
    <property type="entry name" value="SERINE_THREONINE-PROTEIN KINASE YRZF-RELATED"/>
    <property type="match status" value="1"/>
</dbReference>
<keyword evidence="1" id="KW-0723">Serine/threonine-protein kinase</keyword>
<name>A0A7D3XK33_9BACL</name>
<dbReference type="InterPro" id="IPR052396">
    <property type="entry name" value="Meiotic_Drive_Suppr_Kinase"/>
</dbReference>
<dbReference type="GO" id="GO:0004674">
    <property type="term" value="F:protein serine/threonine kinase activity"/>
    <property type="evidence" value="ECO:0007669"/>
    <property type="project" value="UniProtKB-KW"/>
</dbReference>
<organism evidence="1 2">
    <name type="scientific">Kroppenstedtia pulmonis</name>
    <dbReference type="NCBI Taxonomy" id="1380685"/>
    <lineage>
        <taxon>Bacteria</taxon>
        <taxon>Bacillati</taxon>
        <taxon>Bacillota</taxon>
        <taxon>Bacilli</taxon>
        <taxon>Bacillales</taxon>
        <taxon>Thermoactinomycetaceae</taxon>
        <taxon>Kroppenstedtia</taxon>
    </lineage>
</organism>
<sequence length="228" mass="26346">MFWNSIQPLVNQVKVISAPGNKPVSLSELPKELELVGTGTDAAVLRHVSLPDVVFKVFAEERKKVLQDEWQVYRCLKGLPFFPVCYGCTDHFLVLSYEPGITLYDCLVQGVPITEEVVNQVEQIRKEVRNRGLNPRDIHLKNIILQEDRVKLLDVSEYMKPGDDHRWDDLVQAYRLFYSMIPRKKLPVQLIEQIKEAYMDREGGSSSIFEFGRRFIHLIKPGNHKVNP</sequence>
<evidence type="ECO:0000313" key="2">
    <source>
        <dbReference type="Proteomes" id="UP000503088"/>
    </source>
</evidence>
<dbReference type="SUPFAM" id="SSF56112">
    <property type="entry name" value="Protein kinase-like (PK-like)"/>
    <property type="match status" value="1"/>
</dbReference>